<accession>A0A4Y2GGN3</accession>
<protein>
    <submittedName>
        <fullName evidence="1">Uncharacterized protein</fullName>
    </submittedName>
</protein>
<dbReference type="EMBL" id="BGPR01001402">
    <property type="protein sequence ID" value="GBM53012.1"/>
    <property type="molecule type" value="Genomic_DNA"/>
</dbReference>
<gene>
    <name evidence="1" type="ORF">AVEN_265969_1</name>
</gene>
<dbReference type="OrthoDB" id="2113341at2759"/>
<evidence type="ECO:0000313" key="1">
    <source>
        <dbReference type="EMBL" id="GBM53012.1"/>
    </source>
</evidence>
<keyword evidence="2" id="KW-1185">Reference proteome</keyword>
<organism evidence="1 2">
    <name type="scientific">Araneus ventricosus</name>
    <name type="common">Orbweaver spider</name>
    <name type="synonym">Epeira ventricosa</name>
    <dbReference type="NCBI Taxonomy" id="182803"/>
    <lineage>
        <taxon>Eukaryota</taxon>
        <taxon>Metazoa</taxon>
        <taxon>Ecdysozoa</taxon>
        <taxon>Arthropoda</taxon>
        <taxon>Chelicerata</taxon>
        <taxon>Arachnida</taxon>
        <taxon>Araneae</taxon>
        <taxon>Araneomorphae</taxon>
        <taxon>Entelegynae</taxon>
        <taxon>Araneoidea</taxon>
        <taxon>Araneidae</taxon>
        <taxon>Araneus</taxon>
    </lineage>
</organism>
<dbReference type="AlphaFoldDB" id="A0A4Y2GGN3"/>
<name>A0A4Y2GGN3_ARAVE</name>
<comment type="caution">
    <text evidence="1">The sequence shown here is derived from an EMBL/GenBank/DDBJ whole genome shotgun (WGS) entry which is preliminary data.</text>
</comment>
<evidence type="ECO:0000313" key="2">
    <source>
        <dbReference type="Proteomes" id="UP000499080"/>
    </source>
</evidence>
<reference evidence="1 2" key="1">
    <citation type="journal article" date="2019" name="Sci. Rep.">
        <title>Orb-weaving spider Araneus ventricosus genome elucidates the spidroin gene catalogue.</title>
        <authorList>
            <person name="Kono N."/>
            <person name="Nakamura H."/>
            <person name="Ohtoshi R."/>
            <person name="Moran D.A.P."/>
            <person name="Shinohara A."/>
            <person name="Yoshida Y."/>
            <person name="Fujiwara M."/>
            <person name="Mori M."/>
            <person name="Tomita M."/>
            <person name="Arakawa K."/>
        </authorList>
    </citation>
    <scope>NUCLEOTIDE SEQUENCE [LARGE SCALE GENOMIC DNA]</scope>
</reference>
<dbReference type="Proteomes" id="UP000499080">
    <property type="component" value="Unassembled WGS sequence"/>
</dbReference>
<proteinExistence type="predicted"/>
<sequence length="151" mass="17219">MTLSLNIPGRLRRTMISQWPNDFSEIEGTLIWNKVLFRECCENSCRELAQWTGRDFCQPVLNKKSLGHREVIRRKCPGMLSDSVILLHDNTHTAPKKSRIAANFQIGSLEPPPHHPRFGTNLGSKLLSGTMFFSDSDVKKQLLRTAPMDRT</sequence>